<reference evidence="6" key="2">
    <citation type="submission" date="2025-08" db="UniProtKB">
        <authorList>
            <consortium name="Ensembl"/>
        </authorList>
    </citation>
    <scope>IDENTIFICATION</scope>
</reference>
<dbReference type="InterPro" id="IPR047012">
    <property type="entry name" value="ICAM_VCAM"/>
</dbReference>
<sequence length="518" mass="56601">FYADSTCPKDSNPLQLEPSEVIGEHGDEVIVNCTSSSEDHDGMYWINGDNRTDSQEDAAFFPYSVSLSDYNVTAECKIKVNSSECGKELGITIYKNPSMVNVYPTKHVKAMVEGEQYELHCDIHEVAPVQNLTVRWYKDSQLIHTDSFTDTIKTQVNMSSILTINISRGDSGVQFKCEAQLDFGPSGPVTPMKKTSEGDDVTLNCEAEGNPPPSFHWTRDGVNLMANTSNLSITQVMAGSVYTCTAHNYLGTPTKHIYVDVINTMAGPAVDMTTPAASKLICKITNVAPVQNLTVKWYKGNEVVWTETFKNLSVTPVNVTSTLKVTPTKEYDGARFKCDAELHLGPNGPEQIPATSSEPHVTALHFPVISITKLKSTVTPGQNVTFTCKAEGNPVPRVSWNYTSAPNVIKATGGSQESIVVTGATSTNAGVYICVATNKVGSVSRSFTLIMKDTTDGGLFPLIWWLLIVLLIVLLLICLIIYCKRQTKHGQYNFVPNKPRDTCPQEHAGIPLTTKSNA</sequence>
<dbReference type="PANTHER" id="PTHR13771:SF9">
    <property type="entry name" value="INTERCELLULAR ADHESION MOLECULE 5"/>
    <property type="match status" value="1"/>
</dbReference>
<keyword evidence="4" id="KW-1133">Transmembrane helix</keyword>
<evidence type="ECO:0000313" key="7">
    <source>
        <dbReference type="Proteomes" id="UP000314980"/>
    </source>
</evidence>
<keyword evidence="7" id="KW-1185">Reference proteome</keyword>
<comment type="subcellular location">
    <subcellularLocation>
        <location evidence="1">Membrane</location>
        <topology evidence="1">Single-pass membrane protein</topology>
    </subcellularLocation>
</comment>
<dbReference type="SMART" id="SM00409">
    <property type="entry name" value="IG"/>
    <property type="match status" value="2"/>
</dbReference>
<dbReference type="Gene3D" id="2.60.40.10">
    <property type="entry name" value="Immunoglobulins"/>
    <property type="match status" value="5"/>
</dbReference>
<feature type="domain" description="Ig-like" evidence="5">
    <location>
        <begin position="367"/>
        <end position="448"/>
    </location>
</feature>
<dbReference type="Pfam" id="PF07654">
    <property type="entry name" value="C1-set"/>
    <property type="match status" value="1"/>
</dbReference>
<keyword evidence="3" id="KW-1015">Disulfide bond</keyword>
<evidence type="ECO:0000256" key="2">
    <source>
        <dbReference type="ARBA" id="ARBA00023136"/>
    </source>
</evidence>
<dbReference type="GO" id="GO:0016020">
    <property type="term" value="C:membrane"/>
    <property type="evidence" value="ECO:0007669"/>
    <property type="project" value="UniProtKB-SubCell"/>
</dbReference>
<dbReference type="InterPro" id="IPR003599">
    <property type="entry name" value="Ig_sub"/>
</dbReference>
<feature type="transmembrane region" description="Helical" evidence="4">
    <location>
        <begin position="462"/>
        <end position="483"/>
    </location>
</feature>
<dbReference type="InterPro" id="IPR036179">
    <property type="entry name" value="Ig-like_dom_sf"/>
</dbReference>
<evidence type="ECO:0000256" key="3">
    <source>
        <dbReference type="ARBA" id="ARBA00023157"/>
    </source>
</evidence>
<keyword evidence="4" id="KW-0812">Transmembrane</keyword>
<dbReference type="SUPFAM" id="SSF48726">
    <property type="entry name" value="Immunoglobulin"/>
    <property type="match status" value="4"/>
</dbReference>
<evidence type="ECO:0000259" key="5">
    <source>
        <dbReference type="PROSITE" id="PS50835"/>
    </source>
</evidence>
<dbReference type="GeneTree" id="ENSGT00940000159005"/>
<dbReference type="InterPro" id="IPR003597">
    <property type="entry name" value="Ig_C1-set"/>
</dbReference>
<feature type="domain" description="Ig-like" evidence="5">
    <location>
        <begin position="267"/>
        <end position="362"/>
    </location>
</feature>
<evidence type="ECO:0000256" key="1">
    <source>
        <dbReference type="ARBA" id="ARBA00004167"/>
    </source>
</evidence>
<dbReference type="PANTHER" id="PTHR13771">
    <property type="entry name" value="INTERCELLULAR ADHESION MOLECULE"/>
    <property type="match status" value="1"/>
</dbReference>
<feature type="domain" description="Ig-like" evidence="5">
    <location>
        <begin position="97"/>
        <end position="180"/>
    </location>
</feature>
<dbReference type="InterPro" id="IPR013162">
    <property type="entry name" value="CD80_C2-set"/>
</dbReference>
<feature type="domain" description="Ig-like" evidence="5">
    <location>
        <begin position="185"/>
        <end position="260"/>
    </location>
</feature>
<dbReference type="Pfam" id="PF08205">
    <property type="entry name" value="C2-set_2"/>
    <property type="match status" value="1"/>
</dbReference>
<dbReference type="InterPro" id="IPR013783">
    <property type="entry name" value="Ig-like_fold"/>
</dbReference>
<dbReference type="AlphaFoldDB" id="A0A4W6FWH7"/>
<dbReference type="Pfam" id="PF13927">
    <property type="entry name" value="Ig_3"/>
    <property type="match status" value="2"/>
</dbReference>
<evidence type="ECO:0000313" key="6">
    <source>
        <dbReference type="Ensembl" id="ENSLCAP00010055589.1"/>
    </source>
</evidence>
<dbReference type="Ensembl" id="ENSLCAT00010057082.1">
    <property type="protein sequence ID" value="ENSLCAP00010055589.1"/>
    <property type="gene ID" value="ENSLCAG00010025930.1"/>
</dbReference>
<name>A0A4W6FWH7_LATCA</name>
<dbReference type="PROSITE" id="PS50835">
    <property type="entry name" value="IG_LIKE"/>
    <property type="match status" value="4"/>
</dbReference>
<dbReference type="SMART" id="SM00408">
    <property type="entry name" value="IGc2"/>
    <property type="match status" value="3"/>
</dbReference>
<proteinExistence type="predicted"/>
<reference evidence="6" key="3">
    <citation type="submission" date="2025-09" db="UniProtKB">
        <authorList>
            <consortium name="Ensembl"/>
        </authorList>
    </citation>
    <scope>IDENTIFICATION</scope>
</reference>
<dbReference type="GO" id="GO:0005178">
    <property type="term" value="F:integrin binding"/>
    <property type="evidence" value="ECO:0007669"/>
    <property type="project" value="InterPro"/>
</dbReference>
<protein>
    <recommendedName>
        <fullName evidence="5">Ig-like domain-containing protein</fullName>
    </recommendedName>
</protein>
<organism evidence="6 7">
    <name type="scientific">Lates calcarifer</name>
    <name type="common">Barramundi</name>
    <name type="synonym">Holocentrus calcarifer</name>
    <dbReference type="NCBI Taxonomy" id="8187"/>
    <lineage>
        <taxon>Eukaryota</taxon>
        <taxon>Metazoa</taxon>
        <taxon>Chordata</taxon>
        <taxon>Craniata</taxon>
        <taxon>Vertebrata</taxon>
        <taxon>Euteleostomi</taxon>
        <taxon>Actinopterygii</taxon>
        <taxon>Neopterygii</taxon>
        <taxon>Teleostei</taxon>
        <taxon>Neoteleostei</taxon>
        <taxon>Acanthomorphata</taxon>
        <taxon>Carangaria</taxon>
        <taxon>Carangaria incertae sedis</taxon>
        <taxon>Centropomidae</taxon>
        <taxon>Lates</taxon>
    </lineage>
</organism>
<accession>A0A4W6FWH7</accession>
<keyword evidence="2 4" id="KW-0472">Membrane</keyword>
<evidence type="ECO:0000256" key="4">
    <source>
        <dbReference type="SAM" id="Phobius"/>
    </source>
</evidence>
<reference evidence="7" key="1">
    <citation type="submission" date="2015-09" db="EMBL/GenBank/DDBJ databases">
        <authorList>
            <person name="Sai Rama Sridatta P."/>
        </authorList>
    </citation>
    <scope>NUCLEOTIDE SEQUENCE [LARGE SCALE GENOMIC DNA]</scope>
</reference>
<dbReference type="Proteomes" id="UP000314980">
    <property type="component" value="Unassembled WGS sequence"/>
</dbReference>
<dbReference type="InterPro" id="IPR003598">
    <property type="entry name" value="Ig_sub2"/>
</dbReference>
<dbReference type="GO" id="GO:0007155">
    <property type="term" value="P:cell adhesion"/>
    <property type="evidence" value="ECO:0007669"/>
    <property type="project" value="InterPro"/>
</dbReference>
<dbReference type="InterPro" id="IPR007110">
    <property type="entry name" value="Ig-like_dom"/>
</dbReference>